<dbReference type="InterPro" id="IPR053974">
    <property type="entry name" value="ERMP1_1-A_TM"/>
</dbReference>
<dbReference type="RefSeq" id="XP_037895279.1">
    <property type="nucleotide sequence ID" value="XM_038039351.1"/>
</dbReference>
<evidence type="ECO:0000256" key="10">
    <source>
        <dbReference type="ARBA" id="ARBA00022989"/>
    </source>
</evidence>
<feature type="domain" description="Endoplasmic reticulum metallopeptidase 1/1-A TM" evidence="18">
    <location>
        <begin position="448"/>
        <end position="649"/>
    </location>
</feature>
<evidence type="ECO:0000256" key="1">
    <source>
        <dbReference type="ARBA" id="ARBA00001947"/>
    </source>
</evidence>
<proteinExistence type="inferred from homology"/>
<keyword evidence="5 15" id="KW-0812">Transmembrane</keyword>
<feature type="transmembrane region" description="Helical" evidence="15">
    <location>
        <begin position="456"/>
        <end position="475"/>
    </location>
</feature>
<sequence>MESKKMLRHRANAINSDRKAIDPLLRHSQIIEDIDDETKVFGYYIRKQTTGIKTYFISRDKIKSYWAPVFLSFWILLYYGIAIPAFHQLPNSLSYQDEILHKDRFIAERAEVHLHKITEIGPRVVGSVENEVMTIAYLKEQFRKLKDEAKSFYKIEYDLQVASGSYIHWKMINSYQGVQNFIIKIGPKNTNSTSYLLVNSHFDSVPRGPGAGDDGVMVSVMLEVLRVLSQSPHHLNNPVIFLFNGAEENPLQGSHAFVTRHKWARHARALINLDSAGSGGREILFQSGPNHPWLMKLYKASVPHPFASTVAEEMFERHFIPSDTDFRIFRDYGKIPGLDMAHQYNGYVYHTRYDRPKIITRNTLQNTGDNVLALVRAIANSTELEDTEKFAAGHVVFYDIMGLFLVFYDESMGILLNIAVSLAAVAACICSTKVIASQVDLTVSELIKHITLTSGAQLLAVIVASVLCLLMALVLDGINVSMSWFTFSWLILGLYFCPSLFGMFIIPAMYFRFTRDVRLPIACRVKMLLNCHCILLVLITLTLTICHIRSAFVPMLSVLFYTISLIINLCTGFYKTSVVWMIPHTLVGIPPFLFFAYLSHGFFSTFIPMTGRFGDGVNPDLIIAAFTIVTSILIAGFTIPVFNLFKNPTAIAGVFFFINLLCIIFAVTPFAFPYTPETNVHRAAILNVRRTFRNEQNDIRRTETGYFMLPQDRRARSIIQKFGYTELAQSVKTDCDTEMLCGLPLYNHRWHKARNSGIWLPGPDPHFNQMPVLKMSTKNQLSKTKVRFNMTLTGPDHMGIFLRPINGGNISNWSFHETPLRMNWPSPYFIYFSYGIVTSPLEFYLDVENNLGNWSRSAFEIGIAAHWIHDDDFQTEDFKQFLASLPKYVDAIAWPASYDTWYF</sequence>
<evidence type="ECO:0000259" key="17">
    <source>
        <dbReference type="Pfam" id="PF22248"/>
    </source>
</evidence>
<dbReference type="Proteomes" id="UP000092443">
    <property type="component" value="Unplaced"/>
</dbReference>
<dbReference type="InterPro" id="IPR007484">
    <property type="entry name" value="Peptidase_M28"/>
</dbReference>
<feature type="transmembrane region" description="Helical" evidence="15">
    <location>
        <begin position="65"/>
        <end position="86"/>
    </location>
</feature>
<comment type="cofactor">
    <cofactor evidence="1">
        <name>Zn(2+)</name>
        <dbReference type="ChEBI" id="CHEBI:29105"/>
    </cofactor>
</comment>
<feature type="transmembrane region" description="Helical" evidence="15">
    <location>
        <begin position="621"/>
        <end position="645"/>
    </location>
</feature>
<evidence type="ECO:0000256" key="8">
    <source>
        <dbReference type="ARBA" id="ARBA00022824"/>
    </source>
</evidence>
<dbReference type="InterPro" id="IPR045175">
    <property type="entry name" value="M28_fam"/>
</dbReference>
<keyword evidence="6" id="KW-0479">Metal-binding</keyword>
<dbReference type="GO" id="GO:0005789">
    <property type="term" value="C:endoplasmic reticulum membrane"/>
    <property type="evidence" value="ECO:0007669"/>
    <property type="project" value="UniProtKB-SubCell"/>
</dbReference>
<keyword evidence="9" id="KW-0862">Zinc</keyword>
<evidence type="ECO:0000256" key="6">
    <source>
        <dbReference type="ARBA" id="ARBA00022723"/>
    </source>
</evidence>
<evidence type="ECO:0000259" key="16">
    <source>
        <dbReference type="Pfam" id="PF04389"/>
    </source>
</evidence>
<feature type="transmembrane region" description="Helical" evidence="15">
    <location>
        <begin position="588"/>
        <end position="609"/>
    </location>
</feature>
<evidence type="ECO:0000256" key="13">
    <source>
        <dbReference type="ARBA" id="ARBA00023180"/>
    </source>
</evidence>
<feature type="transmembrane region" description="Helical" evidence="15">
    <location>
        <begin position="558"/>
        <end position="582"/>
    </location>
</feature>
<gene>
    <name evidence="20" type="primary">LOC119640959</name>
</gene>
<keyword evidence="8" id="KW-0256">Endoplasmic reticulum</keyword>
<evidence type="ECO:0000256" key="4">
    <source>
        <dbReference type="ARBA" id="ARBA00022670"/>
    </source>
</evidence>
<keyword evidence="11" id="KW-0482">Metalloprotease</keyword>
<dbReference type="FunFam" id="3.40.630.10:FF:000008">
    <property type="entry name" value="Endoplasmic reticulum metallopeptidase 1"/>
    <property type="match status" value="1"/>
</dbReference>
<dbReference type="GO" id="GO:0046872">
    <property type="term" value="F:metal ion binding"/>
    <property type="evidence" value="ECO:0007669"/>
    <property type="project" value="UniProtKB-KW"/>
</dbReference>
<evidence type="ECO:0000256" key="5">
    <source>
        <dbReference type="ARBA" id="ARBA00022692"/>
    </source>
</evidence>
<evidence type="ECO:0000256" key="11">
    <source>
        <dbReference type="ARBA" id="ARBA00023049"/>
    </source>
</evidence>
<dbReference type="GO" id="GO:0006508">
    <property type="term" value="P:proteolysis"/>
    <property type="evidence" value="ECO:0007669"/>
    <property type="project" value="UniProtKB-KW"/>
</dbReference>
<keyword evidence="12 15" id="KW-0472">Membrane</keyword>
<evidence type="ECO:0000256" key="12">
    <source>
        <dbReference type="ARBA" id="ARBA00023136"/>
    </source>
</evidence>
<dbReference type="AlphaFoldDB" id="A0A9C6E029"/>
<keyword evidence="4" id="KW-0645">Protease</keyword>
<dbReference type="Pfam" id="PF22248">
    <property type="entry name" value="ERMP1_C"/>
    <property type="match status" value="1"/>
</dbReference>
<keyword evidence="13" id="KW-0325">Glycoprotein</keyword>
<feature type="domain" description="Endoplasmic reticulum metallopeptidase 1-like C-terminal" evidence="17">
    <location>
        <begin position="679"/>
        <end position="901"/>
    </location>
</feature>
<dbReference type="PANTHER" id="PTHR12147">
    <property type="entry name" value="METALLOPEPTIDASE M28 FAMILY MEMBER"/>
    <property type="match status" value="1"/>
</dbReference>
<evidence type="ECO:0000256" key="2">
    <source>
        <dbReference type="ARBA" id="ARBA00004477"/>
    </source>
</evidence>
<organism evidence="19 20">
    <name type="scientific">Glossina fuscipes</name>
    <dbReference type="NCBI Taxonomy" id="7396"/>
    <lineage>
        <taxon>Eukaryota</taxon>
        <taxon>Metazoa</taxon>
        <taxon>Ecdysozoa</taxon>
        <taxon>Arthropoda</taxon>
        <taxon>Hexapoda</taxon>
        <taxon>Insecta</taxon>
        <taxon>Pterygota</taxon>
        <taxon>Neoptera</taxon>
        <taxon>Endopterygota</taxon>
        <taxon>Diptera</taxon>
        <taxon>Brachycera</taxon>
        <taxon>Muscomorpha</taxon>
        <taxon>Hippoboscoidea</taxon>
        <taxon>Glossinidae</taxon>
        <taxon>Glossina</taxon>
    </lineage>
</organism>
<evidence type="ECO:0000256" key="9">
    <source>
        <dbReference type="ARBA" id="ARBA00022833"/>
    </source>
</evidence>
<evidence type="ECO:0000256" key="14">
    <source>
        <dbReference type="ARBA" id="ARBA00078796"/>
    </source>
</evidence>
<keyword evidence="19" id="KW-1185">Reference proteome</keyword>
<dbReference type="GO" id="GO:0008235">
    <property type="term" value="F:metalloexopeptidase activity"/>
    <property type="evidence" value="ECO:0007669"/>
    <property type="project" value="InterPro"/>
</dbReference>
<evidence type="ECO:0000313" key="19">
    <source>
        <dbReference type="Proteomes" id="UP000092443"/>
    </source>
</evidence>
<feature type="transmembrane region" description="Helical" evidence="15">
    <location>
        <begin position="651"/>
        <end position="672"/>
    </location>
</feature>
<dbReference type="KEGG" id="gfs:119640959"/>
<evidence type="ECO:0000256" key="3">
    <source>
        <dbReference type="ARBA" id="ARBA00010918"/>
    </source>
</evidence>
<comment type="subcellular location">
    <subcellularLocation>
        <location evidence="2">Endoplasmic reticulum membrane</location>
        <topology evidence="2">Multi-pass membrane protein</topology>
    </subcellularLocation>
</comment>
<dbReference type="PANTHER" id="PTHR12147:SF22">
    <property type="entry name" value="ENDOPLASMIC RETICULUM METALLOPEPTIDASE 1"/>
    <property type="match status" value="1"/>
</dbReference>
<dbReference type="GeneID" id="119640959"/>
<dbReference type="Pfam" id="PF04389">
    <property type="entry name" value="Peptidase_M28"/>
    <property type="match status" value="1"/>
</dbReference>
<evidence type="ECO:0000256" key="15">
    <source>
        <dbReference type="SAM" id="Phobius"/>
    </source>
</evidence>
<feature type="transmembrane region" description="Helical" evidence="15">
    <location>
        <begin position="415"/>
        <end position="436"/>
    </location>
</feature>
<dbReference type="InterPro" id="IPR048024">
    <property type="entry name" value="Fxna-like_M28_dom"/>
</dbReference>
<accession>A0A9C6E029</accession>
<comment type="similarity">
    <text evidence="3">Belongs to the peptidase M28 family.</text>
</comment>
<evidence type="ECO:0000259" key="18">
    <source>
        <dbReference type="Pfam" id="PF22249"/>
    </source>
</evidence>
<keyword evidence="10 15" id="KW-1133">Transmembrane helix</keyword>
<dbReference type="CDD" id="cd03875">
    <property type="entry name" value="M28_Fxna_like"/>
    <property type="match status" value="1"/>
</dbReference>
<dbReference type="Pfam" id="PF22249">
    <property type="entry name" value="ERMP1-TM"/>
    <property type="match status" value="1"/>
</dbReference>
<dbReference type="SUPFAM" id="SSF53187">
    <property type="entry name" value="Zn-dependent exopeptidases"/>
    <property type="match status" value="1"/>
</dbReference>
<reference evidence="20" key="1">
    <citation type="submission" date="2025-08" db="UniProtKB">
        <authorList>
            <consortium name="RefSeq"/>
        </authorList>
    </citation>
    <scope>IDENTIFICATION</scope>
    <source>
        <tissue evidence="20">Whole body pupa</tissue>
    </source>
</reference>
<name>A0A9C6E029_9MUSC</name>
<feature type="transmembrane region" description="Helical" evidence="15">
    <location>
        <begin position="527"/>
        <end position="546"/>
    </location>
</feature>
<evidence type="ECO:0000256" key="7">
    <source>
        <dbReference type="ARBA" id="ARBA00022801"/>
    </source>
</evidence>
<keyword evidence="7" id="KW-0378">Hydrolase</keyword>
<dbReference type="InterPro" id="IPR053973">
    <property type="entry name" value="ERMP1-like_C"/>
</dbReference>
<feature type="transmembrane region" description="Helical" evidence="15">
    <location>
        <begin position="487"/>
        <end position="507"/>
    </location>
</feature>
<evidence type="ECO:0000313" key="20">
    <source>
        <dbReference type="RefSeq" id="XP_037895279.1"/>
    </source>
</evidence>
<feature type="domain" description="Peptidase M28" evidence="16">
    <location>
        <begin position="180"/>
        <end position="375"/>
    </location>
</feature>
<protein>
    <recommendedName>
        <fullName evidence="14">FXNA-like protease</fullName>
    </recommendedName>
</protein>
<dbReference type="Gene3D" id="3.40.630.10">
    <property type="entry name" value="Zn peptidases"/>
    <property type="match status" value="1"/>
</dbReference>